<dbReference type="Gene3D" id="1.20.1250.20">
    <property type="entry name" value="MFS general substrate transporter like domains"/>
    <property type="match status" value="2"/>
</dbReference>
<evidence type="ECO:0000256" key="8">
    <source>
        <dbReference type="SAM" id="Phobius"/>
    </source>
</evidence>
<protein>
    <recommendedName>
        <fullName evidence="11">MFS transporter</fullName>
    </recommendedName>
</protein>
<evidence type="ECO:0000313" key="9">
    <source>
        <dbReference type="EMBL" id="GAA4785818.1"/>
    </source>
</evidence>
<sequence length="429" mass="43862">MNDTGTTDAAARPAGTLAAGPAPAAEGSPATDSPASGGHALTVVHLFVVHGVVALGMGLVPALVTTFREEYGLSGGQIANVQNLKDVGLIAAMFAGPVVLRRAGIARTTMLALLVGLAGCAVLIGVRSYPGVLTGAFLHGAAFSLGSLATVSHLYRLPARHHRISALYATFSVGNFVAPFLVGVLVPGDGDYRAVYGVFTAALVVSAVAGALLNRSRAGGGPGRADRAGTGGAREPGRAPEARLTAALVRTWLPHLVVYATLMAAETVVVSWVTTLGRYRYGLSLSDASFLLALLWITYTPARLFGDALVRRTSVTTVLLSGVLLTVVGDVLLCAGPAGVARVGVVVFALGAAPLIPVYQGWLLGRTPVERHGPLNASLGVGAAALTTAMVWLTGIGVDVDTRVPFAVSAVCSAGLALWVLRDHRTKTS</sequence>
<evidence type="ECO:0000256" key="1">
    <source>
        <dbReference type="ARBA" id="ARBA00004127"/>
    </source>
</evidence>
<dbReference type="PANTHER" id="PTHR23514">
    <property type="entry name" value="BYPASS OF STOP CODON PROTEIN 6"/>
    <property type="match status" value="1"/>
</dbReference>
<evidence type="ECO:0000256" key="5">
    <source>
        <dbReference type="ARBA" id="ARBA00022989"/>
    </source>
</evidence>
<evidence type="ECO:0000313" key="10">
    <source>
        <dbReference type="Proteomes" id="UP001501265"/>
    </source>
</evidence>
<dbReference type="InterPro" id="IPR036259">
    <property type="entry name" value="MFS_trans_sf"/>
</dbReference>
<keyword evidence="3" id="KW-0813">Transport</keyword>
<proteinExistence type="inferred from homology"/>
<dbReference type="InterPro" id="IPR011701">
    <property type="entry name" value="MFS"/>
</dbReference>
<feature type="transmembrane region" description="Helical" evidence="8">
    <location>
        <begin position="194"/>
        <end position="214"/>
    </location>
</feature>
<dbReference type="SUPFAM" id="SSF103473">
    <property type="entry name" value="MFS general substrate transporter"/>
    <property type="match status" value="1"/>
</dbReference>
<feature type="region of interest" description="Disordered" evidence="7">
    <location>
        <begin position="1"/>
        <end position="33"/>
    </location>
</feature>
<keyword evidence="5 8" id="KW-1133">Transmembrane helix</keyword>
<name>A0ABP9ATT6_9ACTN</name>
<evidence type="ECO:0000256" key="6">
    <source>
        <dbReference type="ARBA" id="ARBA00023136"/>
    </source>
</evidence>
<evidence type="ECO:0008006" key="11">
    <source>
        <dbReference type="Google" id="ProtNLM"/>
    </source>
</evidence>
<dbReference type="EMBL" id="BAABIG010000007">
    <property type="protein sequence ID" value="GAA4785818.1"/>
    <property type="molecule type" value="Genomic_DNA"/>
</dbReference>
<dbReference type="Proteomes" id="UP001501265">
    <property type="component" value="Unassembled WGS sequence"/>
</dbReference>
<feature type="transmembrane region" description="Helical" evidence="8">
    <location>
        <begin position="377"/>
        <end position="398"/>
    </location>
</feature>
<reference evidence="10" key="1">
    <citation type="journal article" date="2019" name="Int. J. Syst. Evol. Microbiol.">
        <title>The Global Catalogue of Microorganisms (GCM) 10K type strain sequencing project: providing services to taxonomists for standard genome sequencing and annotation.</title>
        <authorList>
            <consortium name="The Broad Institute Genomics Platform"/>
            <consortium name="The Broad Institute Genome Sequencing Center for Infectious Disease"/>
            <person name="Wu L."/>
            <person name="Ma J."/>
        </authorList>
    </citation>
    <scope>NUCLEOTIDE SEQUENCE [LARGE SCALE GENOMIC DNA]</scope>
    <source>
        <strain evidence="10">JCM 18081</strain>
    </source>
</reference>
<feature type="compositionally biased region" description="Gly residues" evidence="7">
    <location>
        <begin position="218"/>
        <end position="234"/>
    </location>
</feature>
<gene>
    <name evidence="9" type="ORF">GCM10023220_07060</name>
</gene>
<feature type="region of interest" description="Disordered" evidence="7">
    <location>
        <begin position="217"/>
        <end position="238"/>
    </location>
</feature>
<organism evidence="9 10">
    <name type="scientific">Streptomyces ziwulingensis</name>
    <dbReference type="NCBI Taxonomy" id="1045501"/>
    <lineage>
        <taxon>Bacteria</taxon>
        <taxon>Bacillati</taxon>
        <taxon>Actinomycetota</taxon>
        <taxon>Actinomycetes</taxon>
        <taxon>Kitasatosporales</taxon>
        <taxon>Streptomycetaceae</taxon>
        <taxon>Streptomyces</taxon>
    </lineage>
</organism>
<dbReference type="Pfam" id="PF07690">
    <property type="entry name" value="MFS_1"/>
    <property type="match status" value="1"/>
</dbReference>
<keyword evidence="4 8" id="KW-0812">Transmembrane</keyword>
<feature type="compositionally biased region" description="Low complexity" evidence="7">
    <location>
        <begin position="9"/>
        <end position="30"/>
    </location>
</feature>
<feature type="transmembrane region" description="Helical" evidence="8">
    <location>
        <begin position="43"/>
        <end position="64"/>
    </location>
</feature>
<keyword evidence="6 8" id="KW-0472">Membrane</keyword>
<evidence type="ECO:0000256" key="2">
    <source>
        <dbReference type="ARBA" id="ARBA00008335"/>
    </source>
</evidence>
<evidence type="ECO:0000256" key="7">
    <source>
        <dbReference type="SAM" id="MobiDB-lite"/>
    </source>
</evidence>
<comment type="caution">
    <text evidence="9">The sequence shown here is derived from an EMBL/GenBank/DDBJ whole genome shotgun (WGS) entry which is preliminary data.</text>
</comment>
<accession>A0ABP9ATT6</accession>
<feature type="transmembrane region" description="Helical" evidence="8">
    <location>
        <begin position="110"/>
        <end position="130"/>
    </location>
</feature>
<evidence type="ECO:0000256" key="4">
    <source>
        <dbReference type="ARBA" id="ARBA00022692"/>
    </source>
</evidence>
<feature type="transmembrane region" description="Helical" evidence="8">
    <location>
        <begin position="167"/>
        <end position="188"/>
    </location>
</feature>
<comment type="similarity">
    <text evidence="2">Belongs to the major facilitator superfamily.</text>
</comment>
<dbReference type="RefSeq" id="WP_345617349.1">
    <property type="nucleotide sequence ID" value="NZ_BAABIG010000007.1"/>
</dbReference>
<dbReference type="InterPro" id="IPR051788">
    <property type="entry name" value="MFS_Transporter"/>
</dbReference>
<feature type="transmembrane region" description="Helical" evidence="8">
    <location>
        <begin position="252"/>
        <end position="273"/>
    </location>
</feature>
<feature type="transmembrane region" description="Helical" evidence="8">
    <location>
        <begin position="318"/>
        <end position="339"/>
    </location>
</feature>
<evidence type="ECO:0000256" key="3">
    <source>
        <dbReference type="ARBA" id="ARBA00022448"/>
    </source>
</evidence>
<dbReference type="PANTHER" id="PTHR23514:SF3">
    <property type="entry name" value="BYPASS OF STOP CODON PROTEIN 6"/>
    <property type="match status" value="1"/>
</dbReference>
<feature type="transmembrane region" description="Helical" evidence="8">
    <location>
        <begin position="345"/>
        <end position="365"/>
    </location>
</feature>
<feature type="transmembrane region" description="Helical" evidence="8">
    <location>
        <begin position="136"/>
        <end position="155"/>
    </location>
</feature>
<feature type="transmembrane region" description="Helical" evidence="8">
    <location>
        <begin position="404"/>
        <end position="421"/>
    </location>
</feature>
<comment type="subcellular location">
    <subcellularLocation>
        <location evidence="1">Endomembrane system</location>
        <topology evidence="1">Multi-pass membrane protein</topology>
    </subcellularLocation>
</comment>
<keyword evidence="10" id="KW-1185">Reference proteome</keyword>